<evidence type="ECO:0000256" key="1">
    <source>
        <dbReference type="ARBA" id="ARBA00022574"/>
    </source>
</evidence>
<keyword evidence="3" id="KW-0175">Coiled coil</keyword>
<dbReference type="InParanoid" id="A2F1V4"/>
<dbReference type="GO" id="GO:0036064">
    <property type="term" value="C:ciliary basal body"/>
    <property type="evidence" value="ECO:0000318"/>
    <property type="project" value="GO_Central"/>
</dbReference>
<dbReference type="EMBL" id="DS113578">
    <property type="protein sequence ID" value="EAY01099.1"/>
    <property type="molecule type" value="Genomic_DNA"/>
</dbReference>
<feature type="coiled-coil region" evidence="3">
    <location>
        <begin position="344"/>
        <end position="482"/>
    </location>
</feature>
<evidence type="ECO:0008006" key="6">
    <source>
        <dbReference type="Google" id="ProtNLM"/>
    </source>
</evidence>
<dbReference type="AlphaFoldDB" id="A2F1V4"/>
<keyword evidence="1" id="KW-0853">WD repeat</keyword>
<dbReference type="VEuPathDB" id="TrichDB:TVAG_442100"/>
<keyword evidence="2" id="KW-0677">Repeat</keyword>
<reference evidence="4" key="1">
    <citation type="submission" date="2006-10" db="EMBL/GenBank/DDBJ databases">
        <authorList>
            <person name="Amadeo P."/>
            <person name="Zhao Q."/>
            <person name="Wortman J."/>
            <person name="Fraser-Liggett C."/>
            <person name="Carlton J."/>
        </authorList>
    </citation>
    <scope>NUCLEOTIDE SEQUENCE</scope>
    <source>
        <strain evidence="4">G3</strain>
    </source>
</reference>
<evidence type="ECO:0000313" key="5">
    <source>
        <dbReference type="Proteomes" id="UP000001542"/>
    </source>
</evidence>
<organism evidence="4 5">
    <name type="scientific">Trichomonas vaginalis (strain ATCC PRA-98 / G3)</name>
    <dbReference type="NCBI Taxonomy" id="412133"/>
    <lineage>
        <taxon>Eukaryota</taxon>
        <taxon>Metamonada</taxon>
        <taxon>Parabasalia</taxon>
        <taxon>Trichomonadida</taxon>
        <taxon>Trichomonadidae</taxon>
        <taxon>Trichomonas</taxon>
    </lineage>
</organism>
<dbReference type="GO" id="GO:0060271">
    <property type="term" value="P:cilium assembly"/>
    <property type="evidence" value="ECO:0000318"/>
    <property type="project" value="GO_Central"/>
</dbReference>
<dbReference type="eggNOG" id="KOG1093">
    <property type="taxonomic scope" value="Eukaryota"/>
</dbReference>
<evidence type="ECO:0000313" key="4">
    <source>
        <dbReference type="EMBL" id="EAY01099.1"/>
    </source>
</evidence>
<evidence type="ECO:0000256" key="3">
    <source>
        <dbReference type="SAM" id="Coils"/>
    </source>
</evidence>
<reference evidence="4" key="2">
    <citation type="journal article" date="2007" name="Science">
        <title>Draft genome sequence of the sexually transmitted pathogen Trichomonas vaginalis.</title>
        <authorList>
            <person name="Carlton J.M."/>
            <person name="Hirt R.P."/>
            <person name="Silva J.C."/>
            <person name="Delcher A.L."/>
            <person name="Schatz M."/>
            <person name="Zhao Q."/>
            <person name="Wortman J.R."/>
            <person name="Bidwell S.L."/>
            <person name="Alsmark U.C.M."/>
            <person name="Besteiro S."/>
            <person name="Sicheritz-Ponten T."/>
            <person name="Noel C.J."/>
            <person name="Dacks J.B."/>
            <person name="Foster P.G."/>
            <person name="Simillion C."/>
            <person name="Van de Peer Y."/>
            <person name="Miranda-Saavedra D."/>
            <person name="Barton G.J."/>
            <person name="Westrop G.D."/>
            <person name="Mueller S."/>
            <person name="Dessi D."/>
            <person name="Fiori P.L."/>
            <person name="Ren Q."/>
            <person name="Paulsen I."/>
            <person name="Zhang H."/>
            <person name="Bastida-Corcuera F.D."/>
            <person name="Simoes-Barbosa A."/>
            <person name="Brown M.T."/>
            <person name="Hayes R.D."/>
            <person name="Mukherjee M."/>
            <person name="Okumura C.Y."/>
            <person name="Schneider R."/>
            <person name="Smith A.J."/>
            <person name="Vanacova S."/>
            <person name="Villalvazo M."/>
            <person name="Haas B.J."/>
            <person name="Pertea M."/>
            <person name="Feldblyum T.V."/>
            <person name="Utterback T.R."/>
            <person name="Shu C.L."/>
            <person name="Osoegawa K."/>
            <person name="de Jong P.J."/>
            <person name="Hrdy I."/>
            <person name="Horvathova L."/>
            <person name="Zubacova Z."/>
            <person name="Dolezal P."/>
            <person name="Malik S.B."/>
            <person name="Logsdon J.M. Jr."/>
            <person name="Henze K."/>
            <person name="Gupta A."/>
            <person name="Wang C.C."/>
            <person name="Dunne R.L."/>
            <person name="Upcroft J.A."/>
            <person name="Upcroft P."/>
            <person name="White O."/>
            <person name="Salzberg S.L."/>
            <person name="Tang P."/>
            <person name="Chiu C.-H."/>
            <person name="Lee Y.-S."/>
            <person name="Embley T.M."/>
            <person name="Coombs G.H."/>
            <person name="Mottram J.C."/>
            <person name="Tachezy J."/>
            <person name="Fraser-Liggett C.M."/>
            <person name="Johnson P.J."/>
        </authorList>
    </citation>
    <scope>NUCLEOTIDE SEQUENCE [LARGE SCALE GENOMIC DNA]</scope>
    <source>
        <strain evidence="4">G3</strain>
    </source>
</reference>
<name>A2F1V4_TRIV3</name>
<evidence type="ECO:0000256" key="2">
    <source>
        <dbReference type="ARBA" id="ARBA00022737"/>
    </source>
</evidence>
<gene>
    <name evidence="4" type="ORF">TVAG_442100</name>
</gene>
<dbReference type="Proteomes" id="UP000001542">
    <property type="component" value="Unassembled WGS sequence"/>
</dbReference>
<dbReference type="VEuPathDB" id="TrichDB:TVAGG3_0505820"/>
<dbReference type="RefSeq" id="XP_001313951.1">
    <property type="nucleotide sequence ID" value="XM_001313946.1"/>
</dbReference>
<dbReference type="STRING" id="5722.A2F1V4"/>
<protein>
    <recommendedName>
        <fullName evidence="6">Rab-GAP TBC domain-containing protein</fullName>
    </recommendedName>
</protein>
<dbReference type="PANTHER" id="PTHR19853:SF1">
    <property type="entry name" value="TBC1 DOMAIN FAMILY MEMBER 31"/>
    <property type="match status" value="1"/>
</dbReference>
<dbReference type="OrthoDB" id="5578278at2759"/>
<dbReference type="PANTHER" id="PTHR19853">
    <property type="entry name" value="WD REPEAT CONTAINING PROTEIN 3 WDR3"/>
    <property type="match status" value="1"/>
</dbReference>
<accession>A2F1V4</accession>
<dbReference type="InterPro" id="IPR051570">
    <property type="entry name" value="TBC1_cilium_biogenesis"/>
</dbReference>
<dbReference type="KEGG" id="tva:4758918"/>
<keyword evidence="5" id="KW-1185">Reference proteome</keyword>
<sequence>MSMFGPGSTIDYSISNDDHYMAQIAKHVGADAVLNKKTLVDIITNQYCFPDDQRVLTWRYLLHIPMNEQEYTLLASQQLHPAVRQLTLSLPIRYTSISNRLSRLLSTLMYWHPALAECDWLPALVFPFLRVFERDSLITFEIVATVIMNWCKEWLNFIPNPPITVLSRIDRIVAAHGGKSPISVTWPALRSFFGEVATTEAALILFDNIITSHPCFIEYLVASFAMIKGNKVVDVHNYKIVINRARQFFEEDENKNLNLEPFHPLPRGSYPIISIVKKTPLWKEQELARIKLESEQEQKKDEEKVDIERESALIERRRRNWMAERTVLREIEEEQMAEFRRREKEILMRENQKEELNLEIKRERLRKRRIEEENAMDEWRADCAKVQNEMRQIVDSRRQTWSKWINTKENAAKLAHEQVEEELEMIRQRDEMRKQEILKHDKAMEEGAREEQEILNLATQRSQQLEDERFKLRETLEMARRKSAEKFSKKGGRVSQNN</sequence>
<proteinExistence type="predicted"/>